<dbReference type="OrthoDB" id="1118217at2"/>
<organism evidence="7 8">
    <name type="scientific">Sphingobacterium nematocida</name>
    <dbReference type="NCBI Taxonomy" id="1513896"/>
    <lineage>
        <taxon>Bacteria</taxon>
        <taxon>Pseudomonadati</taxon>
        <taxon>Bacteroidota</taxon>
        <taxon>Sphingobacteriia</taxon>
        <taxon>Sphingobacteriales</taxon>
        <taxon>Sphingobacteriaceae</taxon>
        <taxon>Sphingobacterium</taxon>
    </lineage>
</organism>
<dbReference type="PANTHER" id="PTHR42852:SF6">
    <property type="entry name" value="THIOL:DISULFIDE INTERCHANGE PROTEIN DSBE"/>
    <property type="match status" value="1"/>
</dbReference>
<evidence type="ECO:0000313" key="8">
    <source>
        <dbReference type="Proteomes" id="UP000190150"/>
    </source>
</evidence>
<keyword evidence="5" id="KW-0732">Signal</keyword>
<keyword evidence="3" id="KW-1015">Disulfide bond</keyword>
<evidence type="ECO:0000256" key="3">
    <source>
        <dbReference type="ARBA" id="ARBA00023157"/>
    </source>
</evidence>
<dbReference type="PROSITE" id="PS51352">
    <property type="entry name" value="THIOREDOXIN_2"/>
    <property type="match status" value="2"/>
</dbReference>
<evidence type="ECO:0000256" key="5">
    <source>
        <dbReference type="SAM" id="SignalP"/>
    </source>
</evidence>
<dbReference type="GO" id="GO:0030313">
    <property type="term" value="C:cell envelope"/>
    <property type="evidence" value="ECO:0007669"/>
    <property type="project" value="UniProtKB-SubCell"/>
</dbReference>
<dbReference type="EMBL" id="FUZF01000001">
    <property type="protein sequence ID" value="SKB38584.1"/>
    <property type="molecule type" value="Genomic_DNA"/>
</dbReference>
<dbReference type="InterPro" id="IPR013766">
    <property type="entry name" value="Thioredoxin_domain"/>
</dbReference>
<dbReference type="PROSITE" id="PS00194">
    <property type="entry name" value="THIOREDOXIN_1"/>
    <property type="match status" value="1"/>
</dbReference>
<dbReference type="Gene3D" id="3.40.30.10">
    <property type="entry name" value="Glutaredoxin"/>
    <property type="match status" value="2"/>
</dbReference>
<dbReference type="InterPro" id="IPR017937">
    <property type="entry name" value="Thioredoxin_CS"/>
</dbReference>
<dbReference type="PANTHER" id="PTHR42852">
    <property type="entry name" value="THIOL:DISULFIDE INTERCHANGE PROTEIN DSBE"/>
    <property type="match status" value="1"/>
</dbReference>
<name>A0A1T5AUB1_9SPHI</name>
<feature type="signal peptide" evidence="5">
    <location>
        <begin position="1"/>
        <end position="22"/>
    </location>
</feature>
<evidence type="ECO:0000256" key="2">
    <source>
        <dbReference type="ARBA" id="ARBA00022748"/>
    </source>
</evidence>
<dbReference type="CDD" id="cd02966">
    <property type="entry name" value="TlpA_like_family"/>
    <property type="match status" value="2"/>
</dbReference>
<keyword evidence="8" id="KW-1185">Reference proteome</keyword>
<sequence>MKKNLKFLLLASAIVGMSTASAQELPSPQIRIQELRKEISEEDDLSKKLLLYNNAETQALIKAFPKADPYFSYSIAFEYIALGDKENTVRWMKKSDGVQIFREQVDVRFYEEFLKRGDYQFIVDVVGKQMDSISSVLAKAEDKDGELFGFYSPRISAYMNAKVGLKAYQDVYDHLSVLYKYMGNTFRSPKNYIQYGQALQALGKYDEVIALFAKYSTEKSTDNIDVLRAKDQIIAAIPDATDKYVAAVAEFENVQRSNFKRLLAALTEMNGIDLQDRVKKSKYILLDFWGSWCGPCAEAHPKLIEKYKEYKDSGFEILGIAHENGSDLDKMEEILRAEIARQGLPWLQTFRSSRDLKHPDRSYVVLGYPTKILIDNTGKILARIEGNNHTNSKRLDLLLAELMGDEANRHRAEKVRLTAVPFEQFNKADNPESKALAYDSFIKLADLSVKDLAMMRDGMAKELAIYFAKQKSWTEAKKYHTEINDLTAKAESLAKLLPLMNADPYFNNLAFAVMDKMMLSTLGLFRIAEEYDNSYSQLFKEVLKKTNAADKNTFLRKYGEPLISKLFLIDTHGENTRADFDYKTSISYQLAKVYAQNEINWAQEILSHYLNVDSNYSTLRNQMVQDFKELPKLTEYLDKNKPKGTEANHALLVKLMLKKDMNNKIQGKAAIKNKYVLVDFWGSWCAPCRAGNPHLKELYGKYKEAGLEIVGVSSEGSGPWSIKENNWKSAIQMDGLPWLQLIADDREGSGFDPLQAFKIQAFPTKILFDKDFNHIGTYMGADDAKLDSKLKELFKI</sequence>
<feature type="domain" description="Thioredoxin" evidence="6">
    <location>
        <begin position="231"/>
        <end position="404"/>
    </location>
</feature>
<accession>A0A1T5AUB1</accession>
<gene>
    <name evidence="7" type="ORF">SAMN05660841_00180</name>
</gene>
<keyword evidence="4" id="KW-0676">Redox-active center</keyword>
<dbReference type="RefSeq" id="WP_079640539.1">
    <property type="nucleotide sequence ID" value="NZ_FUZF01000001.1"/>
</dbReference>
<dbReference type="SUPFAM" id="SSF52833">
    <property type="entry name" value="Thioredoxin-like"/>
    <property type="match status" value="2"/>
</dbReference>
<keyword evidence="7" id="KW-0413">Isomerase</keyword>
<evidence type="ECO:0000256" key="4">
    <source>
        <dbReference type="ARBA" id="ARBA00023284"/>
    </source>
</evidence>
<dbReference type="STRING" id="1513896.SAMN05660841_00180"/>
<dbReference type="GO" id="GO:0017004">
    <property type="term" value="P:cytochrome complex assembly"/>
    <property type="evidence" value="ECO:0007669"/>
    <property type="project" value="UniProtKB-KW"/>
</dbReference>
<protein>
    <submittedName>
        <fullName evidence="7">Thiol-disulfide isomerase or thioredoxin</fullName>
    </submittedName>
</protein>
<keyword evidence="2" id="KW-0201">Cytochrome c-type biogenesis</keyword>
<proteinExistence type="predicted"/>
<evidence type="ECO:0000313" key="7">
    <source>
        <dbReference type="EMBL" id="SKB38584.1"/>
    </source>
</evidence>
<evidence type="ECO:0000256" key="1">
    <source>
        <dbReference type="ARBA" id="ARBA00004196"/>
    </source>
</evidence>
<comment type="subcellular location">
    <subcellularLocation>
        <location evidence="1">Cell envelope</location>
    </subcellularLocation>
</comment>
<reference evidence="8" key="1">
    <citation type="submission" date="2017-02" db="EMBL/GenBank/DDBJ databases">
        <authorList>
            <person name="Varghese N."/>
            <person name="Submissions S."/>
        </authorList>
    </citation>
    <scope>NUCLEOTIDE SEQUENCE [LARGE SCALE GENOMIC DNA]</scope>
    <source>
        <strain evidence="8">DSM 24091</strain>
    </source>
</reference>
<dbReference type="InterPro" id="IPR036249">
    <property type="entry name" value="Thioredoxin-like_sf"/>
</dbReference>
<dbReference type="Proteomes" id="UP000190150">
    <property type="component" value="Unassembled WGS sequence"/>
</dbReference>
<evidence type="ECO:0000259" key="6">
    <source>
        <dbReference type="PROSITE" id="PS51352"/>
    </source>
</evidence>
<dbReference type="InterPro" id="IPR050553">
    <property type="entry name" value="Thioredoxin_ResA/DsbE_sf"/>
</dbReference>
<dbReference type="InterPro" id="IPR012336">
    <property type="entry name" value="Thioredoxin-like_fold"/>
</dbReference>
<dbReference type="AlphaFoldDB" id="A0A1T5AUB1"/>
<dbReference type="Pfam" id="PF13905">
    <property type="entry name" value="Thioredoxin_8"/>
    <property type="match status" value="2"/>
</dbReference>
<dbReference type="GO" id="GO:0016853">
    <property type="term" value="F:isomerase activity"/>
    <property type="evidence" value="ECO:0007669"/>
    <property type="project" value="UniProtKB-KW"/>
</dbReference>
<feature type="domain" description="Thioredoxin" evidence="6">
    <location>
        <begin position="644"/>
        <end position="795"/>
    </location>
</feature>
<feature type="chain" id="PRO_5010537267" evidence="5">
    <location>
        <begin position="23"/>
        <end position="796"/>
    </location>
</feature>